<dbReference type="InterPro" id="IPR029229">
    <property type="entry name" value="Alkyl_sulf_C"/>
</dbReference>
<evidence type="ECO:0000259" key="6">
    <source>
        <dbReference type="SMART" id="SM00849"/>
    </source>
</evidence>
<dbReference type="SUPFAM" id="SSF55718">
    <property type="entry name" value="SCP-like"/>
    <property type="match status" value="1"/>
</dbReference>
<feature type="domain" description="Metallo-beta-lactamase" evidence="6">
    <location>
        <begin position="133"/>
        <end position="355"/>
    </location>
</feature>
<dbReference type="Pfam" id="PF14864">
    <property type="entry name" value="Alkyl_sulf_C"/>
    <property type="match status" value="1"/>
</dbReference>
<evidence type="ECO:0000313" key="7">
    <source>
        <dbReference type="EMBL" id="KUG27459.1"/>
    </source>
</evidence>
<organism evidence="7">
    <name type="scientific">hydrocarbon metagenome</name>
    <dbReference type="NCBI Taxonomy" id="938273"/>
    <lineage>
        <taxon>unclassified sequences</taxon>
        <taxon>metagenomes</taxon>
        <taxon>ecological metagenomes</taxon>
    </lineage>
</organism>
<dbReference type="GO" id="GO:0046872">
    <property type="term" value="F:metal ion binding"/>
    <property type="evidence" value="ECO:0007669"/>
    <property type="project" value="UniProtKB-KW"/>
</dbReference>
<proteinExistence type="inferred from homology"/>
<keyword evidence="4" id="KW-0862">Zinc</keyword>
<dbReference type="InterPro" id="IPR001279">
    <property type="entry name" value="Metallo-B-lactamas"/>
</dbReference>
<dbReference type="InterPro" id="IPR029228">
    <property type="entry name" value="Alkyl_sulf_dimr"/>
</dbReference>
<dbReference type="CDD" id="cd07710">
    <property type="entry name" value="arylsulfatase_Sdsa1-like_MBL-fold"/>
    <property type="match status" value="1"/>
</dbReference>
<comment type="similarity">
    <text evidence="5">Belongs to the metallo-beta-lactamase superfamily. Type III sulfatase family.</text>
</comment>
<dbReference type="InterPro" id="IPR052195">
    <property type="entry name" value="Bact_Alkyl/Aryl-Sulfatase"/>
</dbReference>
<keyword evidence="3 7" id="KW-0378">Hydrolase</keyword>
<dbReference type="Gene3D" id="3.30.1050.10">
    <property type="entry name" value="SCP2 sterol-binding domain"/>
    <property type="match status" value="1"/>
</dbReference>
<dbReference type="EMBL" id="LNQE01000327">
    <property type="protein sequence ID" value="KUG27459.1"/>
    <property type="molecule type" value="Genomic_DNA"/>
</dbReference>
<evidence type="ECO:0000256" key="2">
    <source>
        <dbReference type="ARBA" id="ARBA00022723"/>
    </source>
</evidence>
<dbReference type="Gene3D" id="3.60.15.30">
    <property type="entry name" value="Metallo-beta-lactamase domain"/>
    <property type="match status" value="1"/>
</dbReference>
<accession>A0A0W8G4P1</accession>
<evidence type="ECO:0000256" key="4">
    <source>
        <dbReference type="ARBA" id="ARBA00022833"/>
    </source>
</evidence>
<dbReference type="InterPro" id="IPR036527">
    <property type="entry name" value="SCP2_sterol-bd_dom_sf"/>
</dbReference>
<dbReference type="PANTHER" id="PTHR43223">
    <property type="entry name" value="ALKYL/ARYL-SULFATASE"/>
    <property type="match status" value="1"/>
</dbReference>
<dbReference type="FunFam" id="1.25.40.880:FF:000001">
    <property type="entry name" value="SDS hydrolase SdsA1"/>
    <property type="match status" value="1"/>
</dbReference>
<dbReference type="PANTHER" id="PTHR43223:SF1">
    <property type="entry name" value="ALKYL_ARYL-SULFATASE BDS1"/>
    <property type="match status" value="1"/>
</dbReference>
<dbReference type="InterPro" id="IPR038536">
    <property type="entry name" value="Alkyl/aryl-sulf_dimr_sf"/>
</dbReference>
<evidence type="ECO:0000256" key="1">
    <source>
        <dbReference type="ARBA" id="ARBA00001947"/>
    </source>
</evidence>
<reference evidence="7" key="1">
    <citation type="journal article" date="2015" name="Proc. Natl. Acad. Sci. U.S.A.">
        <title>Networks of energetic and metabolic interactions define dynamics in microbial communities.</title>
        <authorList>
            <person name="Embree M."/>
            <person name="Liu J.K."/>
            <person name="Al-Bassam M.M."/>
            <person name="Zengler K."/>
        </authorList>
    </citation>
    <scope>NUCLEOTIDE SEQUENCE</scope>
</reference>
<gene>
    <name evidence="7" type="ORF">ASZ90_002697</name>
</gene>
<dbReference type="Gene3D" id="1.25.40.880">
    <property type="entry name" value="Alkyl sulfatase, dimerisation domain"/>
    <property type="match status" value="1"/>
</dbReference>
<dbReference type="InterPro" id="IPR036866">
    <property type="entry name" value="RibonucZ/Hydroxyglut_hydro"/>
</dbReference>
<dbReference type="Pfam" id="PF00753">
    <property type="entry name" value="Lactamase_B"/>
    <property type="match status" value="1"/>
</dbReference>
<dbReference type="InterPro" id="IPR044097">
    <property type="entry name" value="Bds1/SdsA1_MBL-fold"/>
</dbReference>
<dbReference type="GO" id="GO:0018909">
    <property type="term" value="P:dodecyl sulfate metabolic process"/>
    <property type="evidence" value="ECO:0007669"/>
    <property type="project" value="InterPro"/>
</dbReference>
<name>A0A0W8G4P1_9ZZZZ</name>
<dbReference type="GO" id="GO:0018741">
    <property type="term" value="F:linear primary-alkylsulfatase activity"/>
    <property type="evidence" value="ECO:0007669"/>
    <property type="project" value="InterPro"/>
</dbReference>
<dbReference type="GO" id="GO:0046983">
    <property type="term" value="F:protein dimerization activity"/>
    <property type="evidence" value="ECO:0007669"/>
    <property type="project" value="InterPro"/>
</dbReference>
<sequence>MEIPTLFGMIAALFLLLIPCLAQAGTDAPGGPKPASAATKAANERVRALLDFGDALDFEEAARGFIAPLPDGGVIKNAAGEAVWDMSQYAFIEQSETAPQTVNPSLWRQSRLAMKGGLFRVVDRLYQVRNADISNLTIIEGDTGLIVVDPLISVETARAALELYYAHRPRRPVVAVLYSHSHADHYGGVRGVVDEADVASGRVMIVAPVGFMEAAVTENVLAGTAMGRRAMYMYGNLLPVSPAGQVGSGLGMTLSSGTITIIPPTDLVTRTGQTMTIDGVEFEFMLAPDTEAPAEMHWFLPQLRAVTAAENCCHTLHNIYTLRGAKIRDPLSWSKHLDQTITLWGDTSDVMYGMHHWPVWGKDRVNEMLRMGRDGYRFINDQTLRLANQGFGPEEIAERIAFPESLERHWAMRGYYGTLRHNAKGAYVKYLGWFDGNPANLNGLVPVEAAKKYVTYMGGADAVMRKAREDFDRGEYRWVAEVMNRVVFADPGNMPARELAADALEQMGYQAESGPWRNFYLTGALELRHGVTPLVEGKAPNLDYVRNLPPDLLFDAIAVRLNPEKAAGKRCTLNFVFTDKNEQYVLSLENCALSHRPHAQAADADATLTMPQEIFTYVLLGKASLDKVLAGKKAVLQGDPAALPNLLAMMDDVDPWFNIVTP</sequence>
<evidence type="ECO:0000256" key="5">
    <source>
        <dbReference type="ARBA" id="ARBA00033751"/>
    </source>
</evidence>
<comment type="cofactor">
    <cofactor evidence="1">
        <name>Zn(2+)</name>
        <dbReference type="ChEBI" id="CHEBI:29105"/>
    </cofactor>
</comment>
<dbReference type="SUPFAM" id="SSF56281">
    <property type="entry name" value="Metallo-hydrolase/oxidoreductase"/>
    <property type="match status" value="1"/>
</dbReference>
<dbReference type="Pfam" id="PF14863">
    <property type="entry name" value="Alkyl_sulf_dimr"/>
    <property type="match status" value="1"/>
</dbReference>
<evidence type="ECO:0000256" key="3">
    <source>
        <dbReference type="ARBA" id="ARBA00022801"/>
    </source>
</evidence>
<dbReference type="AlphaFoldDB" id="A0A0W8G4P1"/>
<keyword evidence="2" id="KW-0479">Metal-binding</keyword>
<protein>
    <submittedName>
        <fullName evidence="7">Putative hydrolase</fullName>
    </submittedName>
</protein>
<comment type="caution">
    <text evidence="7">The sequence shown here is derived from an EMBL/GenBank/DDBJ whole genome shotgun (WGS) entry which is preliminary data.</text>
</comment>
<dbReference type="FunFam" id="3.60.15.30:FF:000001">
    <property type="entry name" value="Alkyl/aryl-sulfatase BDS1"/>
    <property type="match status" value="1"/>
</dbReference>
<dbReference type="SMART" id="SM00849">
    <property type="entry name" value="Lactamase_B"/>
    <property type="match status" value="1"/>
</dbReference>